<name>A0A9D2R4Q5_9FIRM</name>
<organism evidence="4 5">
    <name type="scientific">Candidatus Mediterraneibacter tabaqchaliae</name>
    <dbReference type="NCBI Taxonomy" id="2838689"/>
    <lineage>
        <taxon>Bacteria</taxon>
        <taxon>Bacillati</taxon>
        <taxon>Bacillota</taxon>
        <taxon>Clostridia</taxon>
        <taxon>Lachnospirales</taxon>
        <taxon>Lachnospiraceae</taxon>
        <taxon>Mediterraneibacter</taxon>
    </lineage>
</organism>
<reference evidence="4" key="1">
    <citation type="journal article" date="2021" name="PeerJ">
        <title>Extensive microbial diversity within the chicken gut microbiome revealed by metagenomics and culture.</title>
        <authorList>
            <person name="Gilroy R."/>
            <person name="Ravi A."/>
            <person name="Getino M."/>
            <person name="Pursley I."/>
            <person name="Horton D.L."/>
            <person name="Alikhan N.F."/>
            <person name="Baker D."/>
            <person name="Gharbi K."/>
            <person name="Hall N."/>
            <person name="Watson M."/>
            <person name="Adriaenssens E.M."/>
            <person name="Foster-Nyarko E."/>
            <person name="Jarju S."/>
            <person name="Secka A."/>
            <person name="Antonio M."/>
            <person name="Oren A."/>
            <person name="Chaudhuri R.R."/>
            <person name="La Ragione R."/>
            <person name="Hildebrand F."/>
            <person name="Pallen M.J."/>
        </authorList>
    </citation>
    <scope>NUCLEOTIDE SEQUENCE</scope>
    <source>
        <strain evidence="4">ChiGjej3B3-11674</strain>
    </source>
</reference>
<dbReference type="Pfam" id="PF25137">
    <property type="entry name" value="ADH_Fe_C"/>
    <property type="match status" value="1"/>
</dbReference>
<evidence type="ECO:0000256" key="1">
    <source>
        <dbReference type="ARBA" id="ARBA00023002"/>
    </source>
</evidence>
<dbReference type="PANTHER" id="PTHR43633:SF1">
    <property type="entry name" value="ALCOHOL DEHYDROGENASE YQHD"/>
    <property type="match status" value="1"/>
</dbReference>
<evidence type="ECO:0000259" key="3">
    <source>
        <dbReference type="Pfam" id="PF25137"/>
    </source>
</evidence>
<gene>
    <name evidence="4" type="ORF">H9911_03240</name>
</gene>
<dbReference type="CDD" id="cd08187">
    <property type="entry name" value="BDH"/>
    <property type="match status" value="1"/>
</dbReference>
<dbReference type="GO" id="GO:0008106">
    <property type="term" value="F:alcohol dehydrogenase (NADP+) activity"/>
    <property type="evidence" value="ECO:0007669"/>
    <property type="project" value="TreeGrafter"/>
</dbReference>
<dbReference type="PROSITE" id="PS00913">
    <property type="entry name" value="ADH_IRON_1"/>
    <property type="match status" value="1"/>
</dbReference>
<accession>A0A9D2R4Q5</accession>
<dbReference type="GO" id="GO:1990002">
    <property type="term" value="F:methylglyoxal reductase (NADPH) (acetol producing) activity"/>
    <property type="evidence" value="ECO:0007669"/>
    <property type="project" value="TreeGrafter"/>
</dbReference>
<evidence type="ECO:0000259" key="2">
    <source>
        <dbReference type="Pfam" id="PF00465"/>
    </source>
</evidence>
<comment type="caution">
    <text evidence="4">The sequence shown here is derived from an EMBL/GenBank/DDBJ whole genome shotgun (WGS) entry which is preliminary data.</text>
</comment>
<dbReference type="Proteomes" id="UP000823897">
    <property type="component" value="Unassembled WGS sequence"/>
</dbReference>
<keyword evidence="1" id="KW-0560">Oxidoreductase</keyword>
<proteinExistence type="predicted"/>
<dbReference type="AlphaFoldDB" id="A0A9D2R4Q5"/>
<evidence type="ECO:0000313" key="5">
    <source>
        <dbReference type="Proteomes" id="UP000823897"/>
    </source>
</evidence>
<dbReference type="InterPro" id="IPR056798">
    <property type="entry name" value="ADH_Fe_C"/>
</dbReference>
<dbReference type="Gene3D" id="3.40.50.1970">
    <property type="match status" value="1"/>
</dbReference>
<dbReference type="PANTHER" id="PTHR43633">
    <property type="entry name" value="ALCOHOL DEHYDROGENASE YQHD"/>
    <property type="match status" value="1"/>
</dbReference>
<protein>
    <submittedName>
        <fullName evidence="4">Iron-containing alcohol dehydrogenase</fullName>
    </submittedName>
</protein>
<feature type="domain" description="Alcohol dehydrogenase iron-type/glycerol dehydrogenase GldA" evidence="2">
    <location>
        <begin position="9"/>
        <end position="178"/>
    </location>
</feature>
<evidence type="ECO:0000313" key="4">
    <source>
        <dbReference type="EMBL" id="HJD33543.1"/>
    </source>
</evidence>
<dbReference type="Gene3D" id="1.20.1090.10">
    <property type="entry name" value="Dehydroquinate synthase-like - alpha domain"/>
    <property type="match status" value="1"/>
</dbReference>
<dbReference type="InterPro" id="IPR018211">
    <property type="entry name" value="ADH_Fe_CS"/>
</dbReference>
<dbReference type="GO" id="GO:0005829">
    <property type="term" value="C:cytosol"/>
    <property type="evidence" value="ECO:0007669"/>
    <property type="project" value="TreeGrafter"/>
</dbReference>
<dbReference type="GO" id="GO:1990362">
    <property type="term" value="F:butanol dehydrogenase (NAD+) activity"/>
    <property type="evidence" value="ECO:0007669"/>
    <property type="project" value="InterPro"/>
</dbReference>
<dbReference type="GO" id="GO:0046872">
    <property type="term" value="F:metal ion binding"/>
    <property type="evidence" value="ECO:0007669"/>
    <property type="project" value="InterPro"/>
</dbReference>
<sequence length="394" mass="42987">MENFTYFTPTKVVFGKGTESEIGRLVKEQGCRKVLVHYGGGSAERSGLLGRIYRSLKEEGIDFISLGGVVPNPRLSLVYQGISLCRREGVDFILAVGGGSVIDSAKAIGYGIVNKGDVWDFYARKRKAEGCLPIGAVLTISAAGSEMSDSSVITNEEGWLKRGYSSDFSRPRFAVMDPELTMTLPAYQTASGCVDIMMHTMERYFNQSGSMELTDGISEHLIRTVMRNAKILMEEPENYDARAEVMWAGSLSHNGLTGCGTDGGDWACHQLEHELGGMFDVAHGAGLAAVWGSWARYVMDARPDRFAQFAVQVMGEEPGKDDRETAMKGITAMEAFYRAVGMPASIKELGVDLTDGQARELAEKCSFSGTRTIGCVKKLGQEEMYQIYRMAGGL</sequence>
<dbReference type="Pfam" id="PF00465">
    <property type="entry name" value="Fe-ADH"/>
    <property type="match status" value="1"/>
</dbReference>
<dbReference type="EMBL" id="DWUV01000062">
    <property type="protein sequence ID" value="HJD33543.1"/>
    <property type="molecule type" value="Genomic_DNA"/>
</dbReference>
<dbReference type="InterPro" id="IPR001670">
    <property type="entry name" value="ADH_Fe/GldA"/>
</dbReference>
<dbReference type="PROSITE" id="PS00060">
    <property type="entry name" value="ADH_IRON_2"/>
    <property type="match status" value="1"/>
</dbReference>
<dbReference type="FunFam" id="3.40.50.1970:FF:000003">
    <property type="entry name" value="Alcohol dehydrogenase, iron-containing"/>
    <property type="match status" value="1"/>
</dbReference>
<reference evidence="4" key="2">
    <citation type="submission" date="2021-04" db="EMBL/GenBank/DDBJ databases">
        <authorList>
            <person name="Gilroy R."/>
        </authorList>
    </citation>
    <scope>NUCLEOTIDE SEQUENCE</scope>
    <source>
        <strain evidence="4">ChiGjej3B3-11674</strain>
    </source>
</reference>
<feature type="domain" description="Fe-containing alcohol dehydrogenase-like C-terminal" evidence="3">
    <location>
        <begin position="189"/>
        <end position="390"/>
    </location>
</feature>
<dbReference type="SUPFAM" id="SSF56796">
    <property type="entry name" value="Dehydroquinate synthase-like"/>
    <property type="match status" value="1"/>
</dbReference>
<dbReference type="InterPro" id="IPR044731">
    <property type="entry name" value="BDH-like"/>
</dbReference>